<feature type="region of interest" description="Disordered" evidence="1">
    <location>
        <begin position="852"/>
        <end position="923"/>
    </location>
</feature>
<dbReference type="CTD" id="57608"/>
<feature type="region of interest" description="Disordered" evidence="1">
    <location>
        <begin position="1301"/>
        <end position="1322"/>
    </location>
</feature>
<dbReference type="Ensembl" id="ENSVURT00010036284.1">
    <property type="protein sequence ID" value="ENSVURP00010031863.1"/>
    <property type="gene ID" value="ENSVURG00010024343.1"/>
</dbReference>
<evidence type="ECO:0000313" key="3">
    <source>
        <dbReference type="Proteomes" id="UP000314987"/>
    </source>
</evidence>
<accession>A0A4X2M6F1</accession>
<feature type="compositionally biased region" description="Polar residues" evidence="1">
    <location>
        <begin position="991"/>
        <end position="1000"/>
    </location>
</feature>
<dbReference type="InterPro" id="IPR028221">
    <property type="entry name" value="JCAD"/>
</dbReference>
<evidence type="ECO:0000256" key="1">
    <source>
        <dbReference type="SAM" id="MobiDB-lite"/>
    </source>
</evidence>
<evidence type="ECO:0000313" key="2">
    <source>
        <dbReference type="Ensembl" id="ENSVURP00010031863.1"/>
    </source>
</evidence>
<feature type="region of interest" description="Disordered" evidence="1">
    <location>
        <begin position="1197"/>
        <end position="1229"/>
    </location>
</feature>
<feature type="region of interest" description="Disordered" evidence="1">
    <location>
        <begin position="598"/>
        <end position="636"/>
    </location>
</feature>
<dbReference type="GO" id="GO:0005912">
    <property type="term" value="C:adherens junction"/>
    <property type="evidence" value="ECO:0007669"/>
    <property type="project" value="TreeGrafter"/>
</dbReference>
<proteinExistence type="predicted"/>
<dbReference type="OMA" id="DERGCRQ"/>
<feature type="compositionally biased region" description="Low complexity" evidence="1">
    <location>
        <begin position="862"/>
        <end position="877"/>
    </location>
</feature>
<feature type="compositionally biased region" description="Polar residues" evidence="1">
    <location>
        <begin position="781"/>
        <end position="794"/>
    </location>
</feature>
<reference evidence="2" key="3">
    <citation type="submission" date="2025-09" db="UniProtKB">
        <authorList>
            <consortium name="Ensembl"/>
        </authorList>
    </citation>
    <scope>IDENTIFICATION</scope>
</reference>
<dbReference type="Proteomes" id="UP000314987">
    <property type="component" value="Unassembled WGS sequence"/>
</dbReference>
<gene>
    <name evidence="2" type="primary">JCAD</name>
</gene>
<dbReference type="OrthoDB" id="8669630at2759"/>
<evidence type="ECO:0008006" key="4">
    <source>
        <dbReference type="Google" id="ProtNLM"/>
    </source>
</evidence>
<feature type="compositionally biased region" description="Low complexity" evidence="1">
    <location>
        <begin position="765"/>
        <end position="780"/>
    </location>
</feature>
<feature type="compositionally biased region" description="Pro residues" evidence="1">
    <location>
        <begin position="339"/>
        <end position="356"/>
    </location>
</feature>
<name>A0A4X2M6F1_VOMUR</name>
<dbReference type="GeneTree" id="ENSGT00390000015348"/>
<reference evidence="3" key="1">
    <citation type="submission" date="2018-12" db="EMBL/GenBank/DDBJ databases">
        <authorList>
            <person name="Yazar S."/>
        </authorList>
    </citation>
    <scope>NUCLEOTIDE SEQUENCE [LARGE SCALE GENOMIC DNA]</scope>
</reference>
<feature type="region of interest" description="Disordered" evidence="1">
    <location>
        <begin position="13"/>
        <end position="48"/>
    </location>
</feature>
<feature type="region of interest" description="Disordered" evidence="1">
    <location>
        <begin position="62"/>
        <end position="102"/>
    </location>
</feature>
<dbReference type="Pfam" id="PF15351">
    <property type="entry name" value="JCAD"/>
    <property type="match status" value="1"/>
</dbReference>
<feature type="region of interest" description="Disordered" evidence="1">
    <location>
        <begin position="952"/>
        <end position="1000"/>
    </location>
</feature>
<dbReference type="GO" id="GO:0032587">
    <property type="term" value="C:ruffle membrane"/>
    <property type="evidence" value="ECO:0007669"/>
    <property type="project" value="TreeGrafter"/>
</dbReference>
<reference evidence="2" key="2">
    <citation type="submission" date="2025-08" db="UniProtKB">
        <authorList>
            <consortium name="Ensembl"/>
        </authorList>
    </citation>
    <scope>IDENTIFICATION</scope>
</reference>
<organism evidence="2 3">
    <name type="scientific">Vombatus ursinus</name>
    <name type="common">Common wombat</name>
    <dbReference type="NCBI Taxonomy" id="29139"/>
    <lineage>
        <taxon>Eukaryota</taxon>
        <taxon>Metazoa</taxon>
        <taxon>Chordata</taxon>
        <taxon>Craniata</taxon>
        <taxon>Vertebrata</taxon>
        <taxon>Euteleostomi</taxon>
        <taxon>Mammalia</taxon>
        <taxon>Metatheria</taxon>
        <taxon>Diprotodontia</taxon>
        <taxon>Vombatidae</taxon>
        <taxon>Vombatus</taxon>
    </lineage>
</organism>
<dbReference type="RefSeq" id="XP_027697346.1">
    <property type="nucleotide sequence ID" value="XM_027841545.1"/>
</dbReference>
<dbReference type="PANTHER" id="PTHR34757">
    <property type="entry name" value="JUNCTIONAL PROTEIN ASSOCIATED WITH CORONARY ARTERY DISEASE"/>
    <property type="match status" value="1"/>
</dbReference>
<feature type="compositionally biased region" description="Basic and acidic residues" evidence="1">
    <location>
        <begin position="963"/>
        <end position="972"/>
    </location>
</feature>
<protein>
    <recommendedName>
        <fullName evidence="4">Junctional cadherin 5 associated</fullName>
    </recommendedName>
</protein>
<dbReference type="GO" id="GO:1903589">
    <property type="term" value="P:positive regulation of blood vessel endothelial cell proliferation involved in sprouting angiogenesis"/>
    <property type="evidence" value="ECO:0007669"/>
    <property type="project" value="TreeGrafter"/>
</dbReference>
<feature type="region of interest" description="Disordered" evidence="1">
    <location>
        <begin position="721"/>
        <end position="818"/>
    </location>
</feature>
<sequence length="1389" mass="154748">MYSVEDLLISHGYKLSRNPPAPHEDRYDGYQQESSESRAGHGALNGYEADPTAFAYNKKSLGKGYLSDNENSGTVPGSHRDPPSSSAFRHSEEGFYNQPPLVRSTQTKPDLAYWRRKGQDFSVLLDYTDRGSLETPRMAEPHGMTRNVREGQLEVGSRLENTMRRAVLEDSWKVSGDPKWQNTNLESWNQPRRLGRQMSDGDGEKLLQDLYSFTKGDNTFNSQNKGKSQSLPRVLSPDTLRCVEMPTLVNDYHFPGDAKMLFYPTNSTSNLEYLRNPEKGDPYIPLQKPKYGRPLKPPSYELHRQTRSGVETSRYQDNYQKDCISFLPKTNEPRQDPSNPDPNLEPPMYVPPPSYRSPPHQNTNPHSLNEVPHFQHSGHMQQQQLMEKPIAGHYSSSNSYRSGNQHGASVCLPHGFPGHHQYMDACDSSVQYIPFSDPRIRHIKMTHHQDLSQETKFLEKLYTAGPSGFQGPARVQAQDDGAFFHPENQVPATKSESDPATYEPRLGWLPAAPLLDREICALPDQRDNCVLSEQQPDKENSRQQCAKGRVSSQIPQWESTCETITKLKTFQTGIQTKKSSKKKVNETVFCLVSVPVKSEPHLPDTDRNNNDLKQSADKKNSNDKRGALREQSLLSMSSTDLELQALTGSMASKPELQKQEPGGPKQYKQTNDLRFSHPTKHRELKYSGSWPGDQYRDQQTQTTVTQESQTFQFLPAKKIEGQHSALPVPKVSDPSASETLKPSASPPSDWKLRPDTGNLKGQMYFSPSSNSAFSKATSSTIQGPTSKAGQSQPDDPSVDVNERDTKPVFKGQVVKGEASAPCNSKALFGQFLLKPVSRRPWDVISQLESFNKELQEQEESSSHSSSSNSSSSSSSSSIDGEITESEQQMQGVVDIDADAGAGAGLKDYKPDEPSQEMRVGLQPRTAIPEVPVFKSERVKSVELTSDFIYNYPQPRISFQKRNSKGESVKPPDESAIPETRNQETETRVNKLATSPDSAKRMTSISLVKTIPSPLSYPADIRETQENRQYGDVFNSAPPSQTIHPRSDGAEERESGVHISLVNKTQGLSELEVKFVGLDTGLEHSANKSGDMLEKPGAIEIPPNEPLQTRAARILGIEVAVESLIHGNKERGPNHLPSPAQSVPKADLPATKTLCNLVQSNDPDPISSKSAFDSRRKCGWTESPLFVGERDTHLKTHVIPQDSELNPDVDGDDTTNALVPESEPKSPSKLCGQKDLRTNQSYKSTLFHYLERNSTGVGSERKFRSTSKVIETIQEKLVSPPTKTAVDRLMRMKEVDSISRIRRLSSRSTDSGEETEEEKIQRRLEGQSRVGFGSLNGSDLGHKVEDAGAVSKHITSQGENGHRTIRSVKKNAEQDLFCLDTYDPSRVERV</sequence>
<feature type="region of interest" description="Disordered" evidence="1">
    <location>
        <begin position="327"/>
        <end position="379"/>
    </location>
</feature>
<keyword evidence="3" id="KW-1185">Reference proteome</keyword>
<feature type="compositionally biased region" description="Low complexity" evidence="1">
    <location>
        <begin position="697"/>
        <end position="706"/>
    </location>
</feature>
<dbReference type="PANTHER" id="PTHR34757:SF1">
    <property type="entry name" value="JUNCTIONAL CADHERIN 5-ASSOCIATED PROTEIN"/>
    <property type="match status" value="1"/>
</dbReference>
<feature type="compositionally biased region" description="Low complexity" evidence="1">
    <location>
        <begin position="891"/>
        <end position="900"/>
    </location>
</feature>
<feature type="region of interest" description="Disordered" evidence="1">
    <location>
        <begin position="275"/>
        <end position="315"/>
    </location>
</feature>
<dbReference type="GeneID" id="114027473"/>
<feature type="region of interest" description="Disordered" evidence="1">
    <location>
        <begin position="651"/>
        <end position="706"/>
    </location>
</feature>
<feature type="compositionally biased region" description="Basic and acidic residues" evidence="1">
    <location>
        <begin position="598"/>
        <end position="628"/>
    </location>
</feature>